<sequence>MSDTKKSIYGTIGWFDLTVPNATEVKDFYAKVTEWKPEPVSMGEYDDYNMTANGEPKAGVCHKRGGNSDIPSQWMMYINVRDLDHSRSECTANGGKLVTDIKSAGSMGRYCFIEDPAGAVCALFEPKEA</sequence>
<proteinExistence type="predicted"/>
<evidence type="ECO:0000313" key="3">
    <source>
        <dbReference type="Proteomes" id="UP000036908"/>
    </source>
</evidence>
<evidence type="ECO:0000259" key="1">
    <source>
        <dbReference type="PROSITE" id="PS51819"/>
    </source>
</evidence>
<accession>A0A0L8AKV1</accession>
<organism evidence="2 3">
    <name type="scientific">Roseivirga seohaensis subsp. aquiponti</name>
    <dbReference type="NCBI Taxonomy" id="1566026"/>
    <lineage>
        <taxon>Bacteria</taxon>
        <taxon>Pseudomonadati</taxon>
        <taxon>Bacteroidota</taxon>
        <taxon>Cytophagia</taxon>
        <taxon>Cytophagales</taxon>
        <taxon>Roseivirgaceae</taxon>
        <taxon>Roseivirga</taxon>
    </lineage>
</organism>
<dbReference type="InterPro" id="IPR052164">
    <property type="entry name" value="Anthracycline_SecMetBiosynth"/>
</dbReference>
<reference evidence="3" key="1">
    <citation type="submission" date="2014-11" db="EMBL/GenBank/DDBJ databases">
        <title>Genome sequencing of Roseivirga sp. D-25.</title>
        <authorList>
            <person name="Selvaratnam C."/>
            <person name="Thevarajoo S."/>
            <person name="Goh K.M."/>
            <person name="Eee R."/>
            <person name="Chan K.-G."/>
            <person name="Chong C.S."/>
        </authorList>
    </citation>
    <scope>NUCLEOTIDE SEQUENCE [LARGE SCALE GENOMIC DNA]</scope>
    <source>
        <strain evidence="3">D-25</strain>
    </source>
</reference>
<dbReference type="SUPFAM" id="SSF54593">
    <property type="entry name" value="Glyoxalase/Bleomycin resistance protein/Dihydroxybiphenyl dioxygenase"/>
    <property type="match status" value="1"/>
</dbReference>
<dbReference type="InterPro" id="IPR029068">
    <property type="entry name" value="Glyas_Bleomycin-R_OHBP_Dase"/>
</dbReference>
<keyword evidence="3" id="KW-1185">Reference proteome</keyword>
<name>A0A0L8AKV1_9BACT</name>
<dbReference type="InterPro" id="IPR037523">
    <property type="entry name" value="VOC_core"/>
</dbReference>
<dbReference type="PANTHER" id="PTHR33993:SF14">
    <property type="entry name" value="GB|AAF24581.1"/>
    <property type="match status" value="1"/>
</dbReference>
<dbReference type="AlphaFoldDB" id="A0A0L8AKV1"/>
<comment type="caution">
    <text evidence="2">The sequence shown here is derived from an EMBL/GenBank/DDBJ whole genome shotgun (WGS) entry which is preliminary data.</text>
</comment>
<dbReference type="Pfam" id="PF00903">
    <property type="entry name" value="Glyoxalase"/>
    <property type="match status" value="1"/>
</dbReference>
<dbReference type="EMBL" id="JSVA01000010">
    <property type="protein sequence ID" value="KOF02800.1"/>
    <property type="molecule type" value="Genomic_DNA"/>
</dbReference>
<dbReference type="CDD" id="cd07247">
    <property type="entry name" value="SgaA_N_like"/>
    <property type="match status" value="1"/>
</dbReference>
<dbReference type="PATRIC" id="fig|1566026.4.peg.469"/>
<dbReference type="InterPro" id="IPR004360">
    <property type="entry name" value="Glyas_Fos-R_dOase_dom"/>
</dbReference>
<dbReference type="Gene3D" id="3.10.180.10">
    <property type="entry name" value="2,3-Dihydroxybiphenyl 1,2-Dioxygenase, domain 1"/>
    <property type="match status" value="1"/>
</dbReference>
<dbReference type="RefSeq" id="WP_053223753.1">
    <property type="nucleotide sequence ID" value="NZ_JSVA01000010.1"/>
</dbReference>
<feature type="domain" description="VOC" evidence="1">
    <location>
        <begin position="11"/>
        <end position="126"/>
    </location>
</feature>
<dbReference type="OrthoDB" id="9793039at2"/>
<protein>
    <submittedName>
        <fullName evidence="2">Glyoxalase</fullName>
    </submittedName>
</protein>
<dbReference type="PROSITE" id="PS51819">
    <property type="entry name" value="VOC"/>
    <property type="match status" value="1"/>
</dbReference>
<dbReference type="Proteomes" id="UP000036908">
    <property type="component" value="Unassembled WGS sequence"/>
</dbReference>
<gene>
    <name evidence="2" type="ORF">OB69_10915</name>
</gene>
<dbReference type="PANTHER" id="PTHR33993">
    <property type="entry name" value="GLYOXALASE-RELATED"/>
    <property type="match status" value="1"/>
</dbReference>
<evidence type="ECO:0000313" key="2">
    <source>
        <dbReference type="EMBL" id="KOF02800.1"/>
    </source>
</evidence>